<sequence length="80" mass="8965">MGSVSWNKAANSMYQPESREVKRFFVLSLRGPVNHSEVPPLKVSRCENKGFSGWGTHTITYLVHNIALKYSRGEVNVAAE</sequence>
<gene>
    <name evidence="1" type="ORF">NPIL_685761</name>
</gene>
<reference evidence="1" key="1">
    <citation type="submission" date="2020-08" db="EMBL/GenBank/DDBJ databases">
        <title>Multicomponent nature underlies the extraordinary mechanical properties of spider dragline silk.</title>
        <authorList>
            <person name="Kono N."/>
            <person name="Nakamura H."/>
            <person name="Mori M."/>
            <person name="Yoshida Y."/>
            <person name="Ohtoshi R."/>
            <person name="Malay A.D."/>
            <person name="Moran D.A.P."/>
            <person name="Tomita M."/>
            <person name="Numata K."/>
            <person name="Arakawa K."/>
        </authorList>
    </citation>
    <scope>NUCLEOTIDE SEQUENCE</scope>
</reference>
<evidence type="ECO:0000313" key="2">
    <source>
        <dbReference type="Proteomes" id="UP000887013"/>
    </source>
</evidence>
<protein>
    <submittedName>
        <fullName evidence="1">Uncharacterized protein</fullName>
    </submittedName>
</protein>
<dbReference type="EMBL" id="BMAW01044556">
    <property type="protein sequence ID" value="GFS45369.1"/>
    <property type="molecule type" value="Genomic_DNA"/>
</dbReference>
<dbReference type="Proteomes" id="UP000887013">
    <property type="component" value="Unassembled WGS sequence"/>
</dbReference>
<proteinExistence type="predicted"/>
<name>A0A8X6J8A5_NEPPI</name>
<evidence type="ECO:0000313" key="1">
    <source>
        <dbReference type="EMBL" id="GFS45369.1"/>
    </source>
</evidence>
<comment type="caution">
    <text evidence="1">The sequence shown here is derived from an EMBL/GenBank/DDBJ whole genome shotgun (WGS) entry which is preliminary data.</text>
</comment>
<dbReference type="AlphaFoldDB" id="A0A8X6J8A5"/>
<accession>A0A8X6J8A5</accession>
<organism evidence="1 2">
    <name type="scientific">Nephila pilipes</name>
    <name type="common">Giant wood spider</name>
    <name type="synonym">Nephila maculata</name>
    <dbReference type="NCBI Taxonomy" id="299642"/>
    <lineage>
        <taxon>Eukaryota</taxon>
        <taxon>Metazoa</taxon>
        <taxon>Ecdysozoa</taxon>
        <taxon>Arthropoda</taxon>
        <taxon>Chelicerata</taxon>
        <taxon>Arachnida</taxon>
        <taxon>Araneae</taxon>
        <taxon>Araneomorphae</taxon>
        <taxon>Entelegynae</taxon>
        <taxon>Araneoidea</taxon>
        <taxon>Nephilidae</taxon>
        <taxon>Nephila</taxon>
    </lineage>
</organism>
<keyword evidence="2" id="KW-1185">Reference proteome</keyword>